<accession>A0ABN7WNB9</accession>
<feature type="non-terminal residue" evidence="1">
    <location>
        <position position="1"/>
    </location>
</feature>
<reference evidence="1 2" key="1">
    <citation type="submission" date="2021-06" db="EMBL/GenBank/DDBJ databases">
        <authorList>
            <person name="Kallberg Y."/>
            <person name="Tangrot J."/>
            <person name="Rosling A."/>
        </authorList>
    </citation>
    <scope>NUCLEOTIDE SEQUENCE [LARGE SCALE GENOMIC DNA]</scope>
    <source>
        <strain evidence="1 2">120-4 pot B 10/14</strain>
    </source>
</reference>
<dbReference type="EMBL" id="CAJVQB010053645">
    <property type="protein sequence ID" value="CAG8836473.1"/>
    <property type="molecule type" value="Genomic_DNA"/>
</dbReference>
<proteinExistence type="predicted"/>
<comment type="caution">
    <text evidence="1">The sequence shown here is derived from an EMBL/GenBank/DDBJ whole genome shotgun (WGS) entry which is preliminary data.</text>
</comment>
<organism evidence="1 2">
    <name type="scientific">Gigaspora margarita</name>
    <dbReference type="NCBI Taxonomy" id="4874"/>
    <lineage>
        <taxon>Eukaryota</taxon>
        <taxon>Fungi</taxon>
        <taxon>Fungi incertae sedis</taxon>
        <taxon>Mucoromycota</taxon>
        <taxon>Glomeromycotina</taxon>
        <taxon>Glomeromycetes</taxon>
        <taxon>Diversisporales</taxon>
        <taxon>Gigasporaceae</taxon>
        <taxon>Gigaspora</taxon>
    </lineage>
</organism>
<keyword evidence="2" id="KW-1185">Reference proteome</keyword>
<gene>
    <name evidence="1" type="ORF">GMARGA_LOCUS33056</name>
</gene>
<dbReference type="Proteomes" id="UP000789901">
    <property type="component" value="Unassembled WGS sequence"/>
</dbReference>
<evidence type="ECO:0000313" key="2">
    <source>
        <dbReference type="Proteomes" id="UP000789901"/>
    </source>
</evidence>
<evidence type="ECO:0000313" key="1">
    <source>
        <dbReference type="EMBL" id="CAG8836473.1"/>
    </source>
</evidence>
<name>A0ABN7WNB9_GIGMA</name>
<sequence length="44" mass="4989">SMRSSSIQGFELSHKTNIGVYTTFEVVLRSILRADQMLTLLECL</sequence>
<protein>
    <submittedName>
        <fullName evidence="1">7802_t:CDS:1</fullName>
    </submittedName>
</protein>